<evidence type="ECO:0000259" key="10">
    <source>
        <dbReference type="Pfam" id="PF07992"/>
    </source>
</evidence>
<evidence type="ECO:0000256" key="2">
    <source>
        <dbReference type="ARBA" id="ARBA00005096"/>
    </source>
</evidence>
<keyword evidence="9" id="KW-0812">Transmembrane</keyword>
<dbReference type="RefSeq" id="WP_197137712.1">
    <property type="nucleotide sequence ID" value="NZ_SJPZ01000002.1"/>
</dbReference>
<dbReference type="PANTHER" id="PTHR43809">
    <property type="entry name" value="NITRITE REDUCTASE (NADH) LARGE SUBUNIT"/>
    <property type="match status" value="1"/>
</dbReference>
<dbReference type="AlphaFoldDB" id="A0A5C6FJU1"/>
<keyword evidence="3" id="KW-0349">Heme</keyword>
<dbReference type="PANTHER" id="PTHR43809:SF1">
    <property type="entry name" value="NITRITE REDUCTASE (NADH) LARGE SUBUNIT"/>
    <property type="match status" value="1"/>
</dbReference>
<feature type="transmembrane region" description="Helical" evidence="9">
    <location>
        <begin position="518"/>
        <end position="539"/>
    </location>
</feature>
<sequence>MHRSLLGFGRRMQTFPDSPTDPASLRTAPTGDPASTIHERLVIVGGGMAGWGLCDRLVRRNANHFYQITLIGDEPTPAYDRVHLSSYFGGRSEDDLLLADRQWYADHQIELHTGRRIHCIDRTKCEVVDSNGVRHPYDRLVLATGSSAFVPPIPGADLTGVFVYRTLEDLQSIRRHVDETGASTGLVIGGGLLGLEAAKVMIDLGLSASVVERAPGLMPRQLDSNAAKRLRQHVESIGVDVHVTCRTDSITTTDNQRLRIAFSNRDPMVADLVIIAAGVRPNDQLGKDAGLETGVRGGIVVDRHLCTSDPKIHAIGECVRFHDHVYGLVAPCYRMADVLAQHLVGEDTSFEGADESAELKLLGVQVATFGRQIGDSRGGVVLNHSDDSGFRAILLDQGRIVGASCVGQWEQLPQVRLATSKHQRMWPTQRTRFVKSGSPWRDDSALWVHHWPDDSVICNCLNVTKGTVGELIKQGCDQPKRIAEACGASTACGSCANLVSELAGCPAESSVDQGGRPLLWVSALALALLAIWCFGPAIAFAESVQSDRRLIDWWWRDDLARQITGFSLLGALVIGQAFSLRKRIPKFQFGDYRLWRWVHSAIGTLTVAGLIAHTGLRLGENFNAVLGVTFLSVATVGALAGLVTAMESRHGGPSALRWKKWRSWFSKLHFLLAWPLPILIAIHVVSFYWFRD</sequence>
<keyword evidence="9" id="KW-0472">Membrane</keyword>
<comment type="pathway">
    <text evidence="2">Nitrogen metabolism; nitrate reduction (assimilation).</text>
</comment>
<feature type="domain" description="FAD/NAD(P)-binding" evidence="10">
    <location>
        <begin position="40"/>
        <end position="325"/>
    </location>
</feature>
<feature type="transmembrane region" description="Helical" evidence="9">
    <location>
        <begin position="624"/>
        <end position="647"/>
    </location>
</feature>
<feature type="transmembrane region" description="Helical" evidence="9">
    <location>
        <begin position="559"/>
        <end position="580"/>
    </location>
</feature>
<dbReference type="Pfam" id="PF07992">
    <property type="entry name" value="Pyr_redox_2"/>
    <property type="match status" value="1"/>
</dbReference>
<dbReference type="InterPro" id="IPR041854">
    <property type="entry name" value="BFD-like_2Fe2S-bd_dom_sf"/>
</dbReference>
<keyword evidence="4" id="KW-0479">Metal-binding</keyword>
<dbReference type="PRINTS" id="PR00411">
    <property type="entry name" value="PNDRDTASEI"/>
</dbReference>
<dbReference type="Gene3D" id="3.50.50.60">
    <property type="entry name" value="FAD/NAD(P)-binding domain"/>
    <property type="match status" value="2"/>
</dbReference>
<dbReference type="EMBL" id="SJPZ01000002">
    <property type="protein sequence ID" value="TWU61679.1"/>
    <property type="molecule type" value="Genomic_DNA"/>
</dbReference>
<evidence type="ECO:0000256" key="9">
    <source>
        <dbReference type="SAM" id="Phobius"/>
    </source>
</evidence>
<comment type="caution">
    <text evidence="11">The sequence shown here is derived from an EMBL/GenBank/DDBJ whole genome shotgun (WGS) entry which is preliminary data.</text>
</comment>
<keyword evidence="7" id="KW-0411">Iron-sulfur</keyword>
<evidence type="ECO:0000256" key="7">
    <source>
        <dbReference type="ARBA" id="ARBA00023014"/>
    </source>
</evidence>
<gene>
    <name evidence="11" type="primary">nasD</name>
    <name evidence="11" type="ORF">V7x_33670</name>
</gene>
<comment type="cofactor">
    <cofactor evidence="1">
        <name>siroheme</name>
        <dbReference type="ChEBI" id="CHEBI:60052"/>
    </cofactor>
</comment>
<accession>A0A5C6FJU1</accession>
<keyword evidence="6" id="KW-0408">Iron</keyword>
<reference evidence="11 12" key="1">
    <citation type="submission" date="2019-02" db="EMBL/GenBank/DDBJ databases">
        <title>Deep-cultivation of Planctomycetes and their phenomic and genomic characterization uncovers novel biology.</title>
        <authorList>
            <person name="Wiegand S."/>
            <person name="Jogler M."/>
            <person name="Boedeker C."/>
            <person name="Pinto D."/>
            <person name="Vollmers J."/>
            <person name="Rivas-Marin E."/>
            <person name="Kohn T."/>
            <person name="Peeters S.H."/>
            <person name="Heuer A."/>
            <person name="Rast P."/>
            <person name="Oberbeckmann S."/>
            <person name="Bunk B."/>
            <person name="Jeske O."/>
            <person name="Meyerdierks A."/>
            <person name="Storesund J.E."/>
            <person name="Kallscheuer N."/>
            <person name="Luecker S."/>
            <person name="Lage O.M."/>
            <person name="Pohl T."/>
            <person name="Merkel B.J."/>
            <person name="Hornburger P."/>
            <person name="Mueller R.-W."/>
            <person name="Bruemmer F."/>
            <person name="Labrenz M."/>
            <person name="Spormann A.M."/>
            <person name="Op Den Camp H."/>
            <person name="Overmann J."/>
            <person name="Amann R."/>
            <person name="Jetten M.S.M."/>
            <person name="Mascher T."/>
            <person name="Medema M.H."/>
            <person name="Devos D.P."/>
            <person name="Kaster A.-K."/>
            <person name="Ovreas L."/>
            <person name="Rohde M."/>
            <person name="Galperin M.Y."/>
            <person name="Jogler C."/>
        </authorList>
    </citation>
    <scope>NUCLEOTIDE SEQUENCE [LARGE SCALE GENOMIC DNA]</scope>
    <source>
        <strain evidence="11 12">V7</strain>
    </source>
</reference>
<dbReference type="InterPro" id="IPR036188">
    <property type="entry name" value="FAD/NAD-bd_sf"/>
</dbReference>
<proteinExistence type="predicted"/>
<dbReference type="InterPro" id="IPR023753">
    <property type="entry name" value="FAD/NAD-binding_dom"/>
</dbReference>
<evidence type="ECO:0000256" key="8">
    <source>
        <dbReference type="SAM" id="MobiDB-lite"/>
    </source>
</evidence>
<keyword evidence="9" id="KW-1133">Transmembrane helix</keyword>
<keyword evidence="5 11" id="KW-0560">Oxidoreductase</keyword>
<feature type="region of interest" description="Disordered" evidence="8">
    <location>
        <begin position="1"/>
        <end position="33"/>
    </location>
</feature>
<evidence type="ECO:0000256" key="5">
    <source>
        <dbReference type="ARBA" id="ARBA00023002"/>
    </source>
</evidence>
<evidence type="ECO:0000313" key="12">
    <source>
        <dbReference type="Proteomes" id="UP000316476"/>
    </source>
</evidence>
<evidence type="ECO:0000256" key="6">
    <source>
        <dbReference type="ARBA" id="ARBA00023004"/>
    </source>
</evidence>
<dbReference type="PRINTS" id="PR00368">
    <property type="entry name" value="FADPNR"/>
</dbReference>
<evidence type="ECO:0000256" key="1">
    <source>
        <dbReference type="ARBA" id="ARBA00001929"/>
    </source>
</evidence>
<evidence type="ECO:0000313" key="11">
    <source>
        <dbReference type="EMBL" id="TWU61679.1"/>
    </source>
</evidence>
<feature type="transmembrane region" description="Helical" evidence="9">
    <location>
        <begin position="668"/>
        <end position="690"/>
    </location>
</feature>
<dbReference type="GO" id="GO:0046872">
    <property type="term" value="F:metal ion binding"/>
    <property type="evidence" value="ECO:0007669"/>
    <property type="project" value="UniProtKB-KW"/>
</dbReference>
<dbReference type="GO" id="GO:0008942">
    <property type="term" value="F:nitrite reductase [NAD(P)H] activity"/>
    <property type="evidence" value="ECO:0007669"/>
    <property type="project" value="UniProtKB-EC"/>
</dbReference>
<dbReference type="SUPFAM" id="SSF51905">
    <property type="entry name" value="FAD/NAD(P)-binding domain"/>
    <property type="match status" value="2"/>
</dbReference>
<dbReference type="Gene3D" id="1.10.10.1100">
    <property type="entry name" value="BFD-like [2Fe-2S]-binding domain"/>
    <property type="match status" value="1"/>
</dbReference>
<protein>
    <submittedName>
        <fullName evidence="11">Nitrite reductase [NAD(P)H]</fullName>
        <ecNumber evidence="11">1.7.1.4</ecNumber>
    </submittedName>
</protein>
<name>A0A5C6FJU1_9PLAN</name>
<dbReference type="EC" id="1.7.1.4" evidence="11"/>
<dbReference type="Proteomes" id="UP000316476">
    <property type="component" value="Unassembled WGS sequence"/>
</dbReference>
<dbReference type="InterPro" id="IPR052034">
    <property type="entry name" value="NasD-like"/>
</dbReference>
<evidence type="ECO:0000256" key="3">
    <source>
        <dbReference type="ARBA" id="ARBA00022617"/>
    </source>
</evidence>
<feature type="transmembrane region" description="Helical" evidence="9">
    <location>
        <begin position="592"/>
        <end position="612"/>
    </location>
</feature>
<organism evidence="11 12">
    <name type="scientific">Crateriforma conspicua</name>
    <dbReference type="NCBI Taxonomy" id="2527996"/>
    <lineage>
        <taxon>Bacteria</taxon>
        <taxon>Pseudomonadati</taxon>
        <taxon>Planctomycetota</taxon>
        <taxon>Planctomycetia</taxon>
        <taxon>Planctomycetales</taxon>
        <taxon>Planctomycetaceae</taxon>
        <taxon>Crateriforma</taxon>
    </lineage>
</organism>
<dbReference type="GO" id="GO:0051536">
    <property type="term" value="F:iron-sulfur cluster binding"/>
    <property type="evidence" value="ECO:0007669"/>
    <property type="project" value="UniProtKB-KW"/>
</dbReference>
<evidence type="ECO:0000256" key="4">
    <source>
        <dbReference type="ARBA" id="ARBA00022723"/>
    </source>
</evidence>